<accession>A0A8S1HSJ8</accession>
<name>A0A8S1HSJ8_9PELO</name>
<dbReference type="AlphaFoldDB" id="A0A8S1HSJ8"/>
<sequence length="112" mass="11541">MSLVLLSFLYFLPATFAAIQYGGGSFGSLGAVPYSPFGGSPLDGRQYYGGYGNSVPVVVPVYYSAMPQGDSGSCCGGTTGGYGTFGREGNFRRFLRGATEGFLMGSVGILTG</sequence>
<keyword evidence="3" id="KW-1185">Reference proteome</keyword>
<dbReference type="Proteomes" id="UP000835052">
    <property type="component" value="Unassembled WGS sequence"/>
</dbReference>
<proteinExistence type="predicted"/>
<gene>
    <name evidence="2" type="ORF">CAUJ_LOCUS14698</name>
</gene>
<evidence type="ECO:0000313" key="2">
    <source>
        <dbReference type="EMBL" id="CAD6198792.1"/>
    </source>
</evidence>
<evidence type="ECO:0000313" key="3">
    <source>
        <dbReference type="Proteomes" id="UP000835052"/>
    </source>
</evidence>
<comment type="caution">
    <text evidence="2">The sequence shown here is derived from an EMBL/GenBank/DDBJ whole genome shotgun (WGS) entry which is preliminary data.</text>
</comment>
<keyword evidence="1" id="KW-0732">Signal</keyword>
<feature type="signal peptide" evidence="1">
    <location>
        <begin position="1"/>
        <end position="17"/>
    </location>
</feature>
<organism evidence="2 3">
    <name type="scientific">Caenorhabditis auriculariae</name>
    <dbReference type="NCBI Taxonomy" id="2777116"/>
    <lineage>
        <taxon>Eukaryota</taxon>
        <taxon>Metazoa</taxon>
        <taxon>Ecdysozoa</taxon>
        <taxon>Nematoda</taxon>
        <taxon>Chromadorea</taxon>
        <taxon>Rhabditida</taxon>
        <taxon>Rhabditina</taxon>
        <taxon>Rhabditomorpha</taxon>
        <taxon>Rhabditoidea</taxon>
        <taxon>Rhabditidae</taxon>
        <taxon>Peloderinae</taxon>
        <taxon>Caenorhabditis</taxon>
    </lineage>
</organism>
<dbReference type="EMBL" id="CAJGYM010000139">
    <property type="protein sequence ID" value="CAD6198792.1"/>
    <property type="molecule type" value="Genomic_DNA"/>
</dbReference>
<reference evidence="2" key="1">
    <citation type="submission" date="2020-10" db="EMBL/GenBank/DDBJ databases">
        <authorList>
            <person name="Kikuchi T."/>
        </authorList>
    </citation>
    <scope>NUCLEOTIDE SEQUENCE</scope>
    <source>
        <strain evidence="2">NKZ352</strain>
    </source>
</reference>
<feature type="chain" id="PRO_5035751346" evidence="1">
    <location>
        <begin position="18"/>
        <end position="112"/>
    </location>
</feature>
<protein>
    <submittedName>
        <fullName evidence="2">Uncharacterized protein</fullName>
    </submittedName>
</protein>
<evidence type="ECO:0000256" key="1">
    <source>
        <dbReference type="SAM" id="SignalP"/>
    </source>
</evidence>